<dbReference type="GO" id="GO:0070573">
    <property type="term" value="F:metallodipeptidase activity"/>
    <property type="evidence" value="ECO:0007669"/>
    <property type="project" value="InterPro"/>
</dbReference>
<dbReference type="EMBL" id="SNYV01000016">
    <property type="protein sequence ID" value="TDQ75969.1"/>
    <property type="molecule type" value="Genomic_DNA"/>
</dbReference>
<dbReference type="PANTHER" id="PTHR10443:SF12">
    <property type="entry name" value="DIPEPTIDASE"/>
    <property type="match status" value="1"/>
</dbReference>
<dbReference type="PANTHER" id="PTHR10443">
    <property type="entry name" value="MICROSOMAL DIPEPTIDASE"/>
    <property type="match status" value="1"/>
</dbReference>
<evidence type="ECO:0000256" key="1">
    <source>
        <dbReference type="SAM" id="SignalP"/>
    </source>
</evidence>
<feature type="chain" id="PRO_5020323236" evidence="1">
    <location>
        <begin position="20"/>
        <end position="382"/>
    </location>
</feature>
<dbReference type="InterPro" id="IPR008257">
    <property type="entry name" value="Pept_M19"/>
</dbReference>
<dbReference type="GO" id="GO:0006508">
    <property type="term" value="P:proteolysis"/>
    <property type="evidence" value="ECO:0007669"/>
    <property type="project" value="InterPro"/>
</dbReference>
<name>A0A4R6WDR8_9SPHI</name>
<dbReference type="CDD" id="cd01301">
    <property type="entry name" value="rDP_like"/>
    <property type="match status" value="1"/>
</dbReference>
<dbReference type="SUPFAM" id="SSF51556">
    <property type="entry name" value="Metallo-dependent hydrolases"/>
    <property type="match status" value="1"/>
</dbReference>
<evidence type="ECO:0000313" key="2">
    <source>
        <dbReference type="EMBL" id="TDQ75969.1"/>
    </source>
</evidence>
<gene>
    <name evidence="2" type="ORF">CLV99_3665</name>
</gene>
<accession>A0A4R6WDR8</accession>
<dbReference type="Gene3D" id="3.20.20.140">
    <property type="entry name" value="Metal-dependent hydrolases"/>
    <property type="match status" value="1"/>
</dbReference>
<dbReference type="PROSITE" id="PS51365">
    <property type="entry name" value="RENAL_DIPEPTIDASE_2"/>
    <property type="match status" value="1"/>
</dbReference>
<keyword evidence="3" id="KW-1185">Reference proteome</keyword>
<evidence type="ECO:0000313" key="3">
    <source>
        <dbReference type="Proteomes" id="UP000295292"/>
    </source>
</evidence>
<organism evidence="2 3">
    <name type="scientific">Sphingobacterium yanglingense</name>
    <dbReference type="NCBI Taxonomy" id="1437280"/>
    <lineage>
        <taxon>Bacteria</taxon>
        <taxon>Pseudomonadati</taxon>
        <taxon>Bacteroidota</taxon>
        <taxon>Sphingobacteriia</taxon>
        <taxon>Sphingobacteriales</taxon>
        <taxon>Sphingobacteriaceae</taxon>
        <taxon>Sphingobacterium</taxon>
    </lineage>
</organism>
<dbReference type="RefSeq" id="WP_133585847.1">
    <property type="nucleotide sequence ID" value="NZ_SNYV01000016.1"/>
</dbReference>
<protein>
    <submittedName>
        <fullName evidence="2">Membrane dipeptidase</fullName>
    </submittedName>
</protein>
<dbReference type="AlphaFoldDB" id="A0A4R6WDR8"/>
<dbReference type="Pfam" id="PF01244">
    <property type="entry name" value="Peptidase_M19"/>
    <property type="match status" value="1"/>
</dbReference>
<dbReference type="Proteomes" id="UP000295292">
    <property type="component" value="Unassembled WGS sequence"/>
</dbReference>
<dbReference type="OrthoDB" id="9804920at2"/>
<sequence length="382" mass="42539">MKKVLSFLCLFGLVTVGWAQDHEAVHRRIMVVDGHNDVIITSILKGKDIGKRLQSGHTDIPRLLEGGVDVQVFAVWSDDKRWRKGAFKHANDQIDALEKVIAQNPDQIALARSTEEIAKIYREGKIAALIGVEGGNMIESSISNLEKLYDRGARYLTLTWNYNLPWATAAAIEDSKPVSQQRGLSKNGKAIIRKMNELGMMVDLSHGSKKLFYDVLEVSTKPILVSHSNAAALTPHSRNLDDQQLAALKKNGGVVGVNFYAGFLDSDYESRLKEAYIKYVGPINKEMSTWAQYVKLTKQQQYEVTAPLSKLIDHIDYLVEKVGIDHVAIGSDFDGIEASPQDLEDVSQFPNLTKALLARGYSEDAIAKIMGLNFLRILKENE</sequence>
<feature type="signal peptide" evidence="1">
    <location>
        <begin position="1"/>
        <end position="19"/>
    </location>
</feature>
<reference evidence="2 3" key="1">
    <citation type="submission" date="2019-03" db="EMBL/GenBank/DDBJ databases">
        <title>Genomic Encyclopedia of Archaeal and Bacterial Type Strains, Phase II (KMG-II): from individual species to whole genera.</title>
        <authorList>
            <person name="Goeker M."/>
        </authorList>
    </citation>
    <scope>NUCLEOTIDE SEQUENCE [LARGE SCALE GENOMIC DNA]</scope>
    <source>
        <strain evidence="2 3">DSM 28353</strain>
    </source>
</reference>
<keyword evidence="1" id="KW-0732">Signal</keyword>
<comment type="caution">
    <text evidence="2">The sequence shown here is derived from an EMBL/GenBank/DDBJ whole genome shotgun (WGS) entry which is preliminary data.</text>
</comment>
<dbReference type="InterPro" id="IPR032466">
    <property type="entry name" value="Metal_Hydrolase"/>
</dbReference>
<proteinExistence type="predicted"/>